<dbReference type="Pfam" id="PF12637">
    <property type="entry name" value="TSCPD"/>
    <property type="match status" value="1"/>
</dbReference>
<evidence type="ECO:0000256" key="3">
    <source>
        <dbReference type="ARBA" id="ARBA00022634"/>
    </source>
</evidence>
<evidence type="ECO:0000256" key="5">
    <source>
        <dbReference type="ARBA" id="ARBA00047754"/>
    </source>
</evidence>
<dbReference type="RefSeq" id="WP_204792786.1">
    <property type="nucleotide sequence ID" value="NZ_JACSNQ010000003.1"/>
</dbReference>
<comment type="caution">
    <text evidence="7">The sequence shown here is derived from an EMBL/GenBank/DDBJ whole genome shotgun (WGS) entry which is preliminary data.</text>
</comment>
<name>A0ABS2F0E0_9ACTN</name>
<keyword evidence="4" id="KW-0547">Nucleotide-binding</keyword>
<dbReference type="InterPro" id="IPR023806">
    <property type="entry name" value="CHP03905"/>
</dbReference>
<comment type="similarity">
    <text evidence="1">Belongs to the ribonucleoside diphosphate reductase class-2 family.</text>
</comment>
<evidence type="ECO:0000313" key="7">
    <source>
        <dbReference type="EMBL" id="MBM6774425.1"/>
    </source>
</evidence>
<evidence type="ECO:0000256" key="2">
    <source>
        <dbReference type="ARBA" id="ARBA00012274"/>
    </source>
</evidence>
<dbReference type="NCBIfam" id="TIGR03905">
    <property type="entry name" value="TIGR03905_4_Cys"/>
    <property type="match status" value="1"/>
</dbReference>
<evidence type="ECO:0000256" key="4">
    <source>
        <dbReference type="ARBA" id="ARBA00022741"/>
    </source>
</evidence>
<evidence type="ECO:0000256" key="1">
    <source>
        <dbReference type="ARBA" id="ARBA00007405"/>
    </source>
</evidence>
<dbReference type="Proteomes" id="UP000712527">
    <property type="component" value="Unassembled WGS sequence"/>
</dbReference>
<dbReference type="EC" id="1.17.4.1" evidence="2"/>
<gene>
    <name evidence="7" type="ORF">H9X80_02520</name>
</gene>
<comment type="catalytic activity">
    <reaction evidence="5">
        <text>a 2'-deoxyribonucleoside 5'-diphosphate + [thioredoxin]-disulfide + H2O = a ribonucleoside 5'-diphosphate + [thioredoxin]-dithiol</text>
        <dbReference type="Rhea" id="RHEA:23252"/>
        <dbReference type="Rhea" id="RHEA-COMP:10698"/>
        <dbReference type="Rhea" id="RHEA-COMP:10700"/>
        <dbReference type="ChEBI" id="CHEBI:15377"/>
        <dbReference type="ChEBI" id="CHEBI:29950"/>
        <dbReference type="ChEBI" id="CHEBI:50058"/>
        <dbReference type="ChEBI" id="CHEBI:57930"/>
        <dbReference type="ChEBI" id="CHEBI:73316"/>
        <dbReference type="EC" id="1.17.4.1"/>
    </reaction>
</comment>
<evidence type="ECO:0000259" key="6">
    <source>
        <dbReference type="Pfam" id="PF12637"/>
    </source>
</evidence>
<proteinExistence type="inferred from homology"/>
<organism evidence="7 8">
    <name type="scientific">Olsenella profusa</name>
    <dbReference type="NCBI Taxonomy" id="138595"/>
    <lineage>
        <taxon>Bacteria</taxon>
        <taxon>Bacillati</taxon>
        <taxon>Actinomycetota</taxon>
        <taxon>Coriobacteriia</taxon>
        <taxon>Coriobacteriales</taxon>
        <taxon>Atopobiaceae</taxon>
        <taxon>Olsenella</taxon>
    </lineage>
</organism>
<keyword evidence="3" id="KW-0237">DNA synthesis</keyword>
<protein>
    <recommendedName>
        <fullName evidence="2">ribonucleoside-diphosphate reductase</fullName>
        <ecNumber evidence="2">1.17.4.1</ecNumber>
    </recommendedName>
</protein>
<reference evidence="7 8" key="1">
    <citation type="journal article" date="2021" name="Sci. Rep.">
        <title>The distribution of antibiotic resistance genes in chicken gut microbiota commensals.</title>
        <authorList>
            <person name="Juricova H."/>
            <person name="Matiasovicova J."/>
            <person name="Kubasova T."/>
            <person name="Cejkova D."/>
            <person name="Rychlik I."/>
        </authorList>
    </citation>
    <scope>NUCLEOTIDE SEQUENCE [LARGE SCALE GENOMIC DNA]</scope>
    <source>
        <strain evidence="7 8">An794</strain>
    </source>
</reference>
<evidence type="ECO:0000313" key="8">
    <source>
        <dbReference type="Proteomes" id="UP000712527"/>
    </source>
</evidence>
<dbReference type="EMBL" id="JACSNQ010000003">
    <property type="protein sequence ID" value="MBM6774425.1"/>
    <property type="molecule type" value="Genomic_DNA"/>
</dbReference>
<sequence>MKHFDYTPRGVCSRAIHIDLSDDGKVIESVSFDGGCNGNLKAIGKLVKGHSPEEVAGILAGNTCGPRQTSCADQLSRALTEATAALQA</sequence>
<accession>A0ABS2F0E0</accession>
<dbReference type="InterPro" id="IPR024434">
    <property type="entry name" value="TSCPD_dom"/>
</dbReference>
<feature type="domain" description="TSCPD" evidence="6">
    <location>
        <begin position="6"/>
        <end position="82"/>
    </location>
</feature>
<keyword evidence="8" id="KW-1185">Reference proteome</keyword>